<reference evidence="1" key="1">
    <citation type="submission" date="2025-08" db="UniProtKB">
        <authorList>
            <consortium name="Ensembl"/>
        </authorList>
    </citation>
    <scope>IDENTIFICATION</scope>
</reference>
<sequence>FKTSAGIAPVNSHCTPAWATERDPVSKKKKKNLLRQRLRIKNQFSCFIEQFGNT</sequence>
<dbReference type="AlphaFoldDB" id="A0A8C6AXJ9"/>
<protein>
    <submittedName>
        <fullName evidence="1">Uncharacterized protein</fullName>
    </submittedName>
</protein>
<keyword evidence="2" id="KW-1185">Reference proteome</keyword>
<name>A0A8C6AXJ9_MONMO</name>
<accession>A0A8C6AXJ9</accession>
<evidence type="ECO:0000313" key="1">
    <source>
        <dbReference type="Ensembl" id="ENSMMNP00015007811.1"/>
    </source>
</evidence>
<organism evidence="1 2">
    <name type="scientific">Monodon monoceros</name>
    <name type="common">Narwhal</name>
    <name type="synonym">Ceratodon monodon</name>
    <dbReference type="NCBI Taxonomy" id="40151"/>
    <lineage>
        <taxon>Eukaryota</taxon>
        <taxon>Metazoa</taxon>
        <taxon>Chordata</taxon>
        <taxon>Craniata</taxon>
        <taxon>Vertebrata</taxon>
        <taxon>Euteleostomi</taxon>
        <taxon>Mammalia</taxon>
        <taxon>Eutheria</taxon>
        <taxon>Laurasiatheria</taxon>
        <taxon>Artiodactyla</taxon>
        <taxon>Whippomorpha</taxon>
        <taxon>Cetacea</taxon>
        <taxon>Odontoceti</taxon>
        <taxon>Monodontidae</taxon>
        <taxon>Monodon</taxon>
    </lineage>
</organism>
<evidence type="ECO:0000313" key="2">
    <source>
        <dbReference type="Proteomes" id="UP000694561"/>
    </source>
</evidence>
<dbReference type="Ensembl" id="ENSMMNT00015008529.1">
    <property type="protein sequence ID" value="ENSMMNP00015007811.1"/>
    <property type="gene ID" value="ENSMMNG00015005806.1"/>
</dbReference>
<dbReference type="Proteomes" id="UP000694561">
    <property type="component" value="Unplaced"/>
</dbReference>
<proteinExistence type="predicted"/>
<reference evidence="1" key="2">
    <citation type="submission" date="2025-09" db="UniProtKB">
        <authorList>
            <consortium name="Ensembl"/>
        </authorList>
    </citation>
    <scope>IDENTIFICATION</scope>
</reference>